<feature type="transmembrane region" description="Helical" evidence="1">
    <location>
        <begin position="125"/>
        <end position="146"/>
    </location>
</feature>
<dbReference type="InterPro" id="IPR050640">
    <property type="entry name" value="Bact_2-comp_sensor_kinase"/>
</dbReference>
<dbReference type="SUPFAM" id="SSF55874">
    <property type="entry name" value="ATPase domain of HSP90 chaperone/DNA topoisomerase II/histidine kinase"/>
    <property type="match status" value="1"/>
</dbReference>
<feature type="transmembrane region" description="Helical" evidence="1">
    <location>
        <begin position="84"/>
        <end position="105"/>
    </location>
</feature>
<dbReference type="Pfam" id="PF06580">
    <property type="entry name" value="His_kinase"/>
    <property type="match status" value="1"/>
</dbReference>
<dbReference type="EMBL" id="JACCFH010000001">
    <property type="protein sequence ID" value="NYG34656.1"/>
    <property type="molecule type" value="Genomic_DNA"/>
</dbReference>
<gene>
    <name evidence="3" type="ORF">BDD16_003642</name>
</gene>
<feature type="transmembrane region" description="Helical" evidence="1">
    <location>
        <begin position="21"/>
        <end position="41"/>
    </location>
</feature>
<evidence type="ECO:0000313" key="4">
    <source>
        <dbReference type="Proteomes" id="UP000518288"/>
    </source>
</evidence>
<comment type="caution">
    <text evidence="3">The sequence shown here is derived from an EMBL/GenBank/DDBJ whole genome shotgun (WGS) entry which is preliminary data.</text>
</comment>
<dbReference type="InterPro" id="IPR010559">
    <property type="entry name" value="Sig_transdc_His_kin_internal"/>
</dbReference>
<sequence>MTLEPDSTTRRCWHCTVLNRTLLTVVLAVVIATGLTLVSHGQFFNSLVYSLCVGLLCELALDGGCHAIAWVISRRDPDNQAAKAGWPGWFWMGACIVVGVPAAYIGGHALGGLILGHDTHLGANWRPNAGMLLLSLSIGLAATFFFKSQGELAATRAEAESALRMAAEHRLKLLESQLEPHMLFNTLANLRVLIALDPPQAQAMLDHLIAFLRSTLQGSRTTLHPLHAEFDRLRDYLALMSVRMGPRLQTSLDLPPELADLAVPTLLLQPLVENAVHHGLEPAIDGGQIRIEARRLDHPGGARLQLRVFDSGDGLTHASAPLPSTGTGFGLSQVRERLRTLYGTEATLSLTRTDSIQEPPGTLALIDLPLPLPTP</sequence>
<keyword evidence="1" id="KW-1133">Transmembrane helix</keyword>
<dbReference type="GO" id="GO:0000155">
    <property type="term" value="F:phosphorelay sensor kinase activity"/>
    <property type="evidence" value="ECO:0007669"/>
    <property type="project" value="InterPro"/>
</dbReference>
<dbReference type="InterPro" id="IPR036890">
    <property type="entry name" value="HATPase_C_sf"/>
</dbReference>
<dbReference type="Pfam" id="PF02518">
    <property type="entry name" value="HATPase_c"/>
    <property type="match status" value="1"/>
</dbReference>
<dbReference type="PANTHER" id="PTHR34220:SF9">
    <property type="entry name" value="SIGNAL TRANSDUCTION HISTIDINE KINASE INTERNAL REGION DOMAIN-CONTAINING PROTEIN"/>
    <property type="match status" value="1"/>
</dbReference>
<reference evidence="3 4" key="1">
    <citation type="submission" date="2020-07" db="EMBL/GenBank/DDBJ databases">
        <title>Genomic Encyclopedia of Archaeal and Bacterial Type Strains, Phase II (KMG-II): from individual species to whole genera.</title>
        <authorList>
            <person name="Goeker M."/>
        </authorList>
    </citation>
    <scope>NUCLEOTIDE SEQUENCE [LARGE SCALE GENOMIC DNA]</scope>
    <source>
        <strain evidence="3 4">DSM 21226</strain>
    </source>
</reference>
<dbReference type="SMART" id="SM00387">
    <property type="entry name" value="HATPase_c"/>
    <property type="match status" value="1"/>
</dbReference>
<evidence type="ECO:0000256" key="1">
    <source>
        <dbReference type="SAM" id="Phobius"/>
    </source>
</evidence>
<evidence type="ECO:0000313" key="3">
    <source>
        <dbReference type="EMBL" id="NYG34656.1"/>
    </source>
</evidence>
<keyword evidence="1" id="KW-0812">Transmembrane</keyword>
<keyword evidence="1" id="KW-0472">Membrane</keyword>
<name>A0A7Y9R000_9BURK</name>
<dbReference type="PANTHER" id="PTHR34220">
    <property type="entry name" value="SENSOR HISTIDINE KINASE YPDA"/>
    <property type="match status" value="1"/>
</dbReference>
<dbReference type="RefSeq" id="WP_179635269.1">
    <property type="nucleotide sequence ID" value="NZ_JACCFH010000001.1"/>
</dbReference>
<dbReference type="InterPro" id="IPR003594">
    <property type="entry name" value="HATPase_dom"/>
</dbReference>
<dbReference type="Proteomes" id="UP000518288">
    <property type="component" value="Unassembled WGS sequence"/>
</dbReference>
<dbReference type="GO" id="GO:0016020">
    <property type="term" value="C:membrane"/>
    <property type="evidence" value="ECO:0007669"/>
    <property type="project" value="InterPro"/>
</dbReference>
<dbReference type="AlphaFoldDB" id="A0A7Y9R000"/>
<evidence type="ECO:0000259" key="2">
    <source>
        <dbReference type="SMART" id="SM00387"/>
    </source>
</evidence>
<accession>A0A7Y9R000</accession>
<organism evidence="3 4">
    <name type="scientific">Sphaerotilus montanus</name>
    <dbReference type="NCBI Taxonomy" id="522889"/>
    <lineage>
        <taxon>Bacteria</taxon>
        <taxon>Pseudomonadati</taxon>
        <taxon>Pseudomonadota</taxon>
        <taxon>Betaproteobacteria</taxon>
        <taxon>Burkholderiales</taxon>
        <taxon>Sphaerotilaceae</taxon>
        <taxon>Sphaerotilus</taxon>
    </lineage>
</organism>
<dbReference type="Gene3D" id="3.30.565.10">
    <property type="entry name" value="Histidine kinase-like ATPase, C-terminal domain"/>
    <property type="match status" value="1"/>
</dbReference>
<proteinExistence type="predicted"/>
<keyword evidence="4" id="KW-1185">Reference proteome</keyword>
<feature type="domain" description="Histidine kinase/HSP90-like ATPase" evidence="2">
    <location>
        <begin position="263"/>
        <end position="372"/>
    </location>
</feature>
<protein>
    <recommendedName>
        <fullName evidence="2">Histidine kinase/HSP90-like ATPase domain-containing protein</fullName>
    </recommendedName>
</protein>